<accession>A0A292PN65</accession>
<dbReference type="InterPro" id="IPR002912">
    <property type="entry name" value="ACT_dom"/>
</dbReference>
<evidence type="ECO:0000256" key="10">
    <source>
        <dbReference type="SAM" id="MobiDB-lite"/>
    </source>
</evidence>
<evidence type="ECO:0000313" key="12">
    <source>
        <dbReference type="EMBL" id="CUS08211.1"/>
    </source>
</evidence>
<dbReference type="EMBL" id="LN891143">
    <property type="protein sequence ID" value="CUS08211.1"/>
    <property type="molecule type" value="Genomic_DNA"/>
</dbReference>
<gene>
    <name evidence="12" type="ORF">GSTUAT00007689001</name>
</gene>
<dbReference type="SUPFAM" id="SSF55021">
    <property type="entry name" value="ACT-like"/>
    <property type="match status" value="1"/>
</dbReference>
<evidence type="ECO:0000256" key="9">
    <source>
        <dbReference type="RuleBase" id="RU003719"/>
    </source>
</evidence>
<keyword evidence="4" id="KW-0028">Amino-acid biosynthesis</keyword>
<dbReference type="InterPro" id="IPR029753">
    <property type="entry name" value="D-isomer_DH_CS"/>
</dbReference>
<protein>
    <recommendedName>
        <fullName evidence="3">phosphoglycerate dehydrogenase</fullName>
        <ecNumber evidence="3">1.1.1.95</ecNumber>
    </recommendedName>
</protein>
<feature type="region of interest" description="Disordered" evidence="10">
    <location>
        <begin position="1"/>
        <end position="27"/>
    </location>
</feature>
<feature type="compositionally biased region" description="Low complexity" evidence="10">
    <location>
        <begin position="9"/>
        <end position="23"/>
    </location>
</feature>
<evidence type="ECO:0000256" key="3">
    <source>
        <dbReference type="ARBA" id="ARBA00013143"/>
    </source>
</evidence>
<dbReference type="InterPro" id="IPR050857">
    <property type="entry name" value="D-2-hydroxyacid_DH"/>
</dbReference>
<dbReference type="Pfam" id="PF00389">
    <property type="entry name" value="2-Hacid_dh"/>
    <property type="match status" value="1"/>
</dbReference>
<evidence type="ECO:0000256" key="4">
    <source>
        <dbReference type="ARBA" id="ARBA00022605"/>
    </source>
</evidence>
<comment type="catalytic activity">
    <reaction evidence="8">
        <text>(2R)-3-phosphoglycerate + NAD(+) = 3-phosphooxypyruvate + NADH + H(+)</text>
        <dbReference type="Rhea" id="RHEA:12641"/>
        <dbReference type="ChEBI" id="CHEBI:15378"/>
        <dbReference type="ChEBI" id="CHEBI:18110"/>
        <dbReference type="ChEBI" id="CHEBI:57540"/>
        <dbReference type="ChEBI" id="CHEBI:57945"/>
        <dbReference type="ChEBI" id="CHEBI:58272"/>
        <dbReference type="EC" id="1.1.1.95"/>
    </reaction>
</comment>
<dbReference type="PROSITE" id="PS00671">
    <property type="entry name" value="D_2_HYDROXYACID_DH_3"/>
    <property type="match status" value="1"/>
</dbReference>
<dbReference type="Gene3D" id="3.30.70.260">
    <property type="match status" value="1"/>
</dbReference>
<dbReference type="GO" id="GO:0006564">
    <property type="term" value="P:L-serine biosynthetic process"/>
    <property type="evidence" value="ECO:0007669"/>
    <property type="project" value="UniProtKB-KW"/>
</dbReference>
<sequence>MTIPRDIVSPPKTAVPSSPSPSSFFNAGTSPSYGTSYFPPAPEKQLKPFNTGDIKILLLEDINRTARELLQKEGYQVEFHTSSLQDIDLIEKIRDVHVIGIRSKTKLTASVLDHAENLLAIGCFCIGTDQVDLEYAAKRGVTVFNSPFSNSRSVAELVIAEVIMLARRIGDKSMEMHSGTWQKGSARCREIRGKVLGIIGYGHIGSQLSVLAESVGMSVLFYDVVPLMAIGKARQVKSLSELLVSSDFVTLHVPETHETRDLIGRTELMAMKEGSYLINASRGRVVDLQALWYEPPLIIDQPVLSDVLIANLCLENIYMCSEAMRSGHLAGAALDVFPREPSADGPYFNKDLARWATEIRNLPNIILTPHIGGSTEEAQEAIGAEVGEALLGYINFGCTIGAANMPEVALRSITVAEESHLRVIFIHQNRPGVLRQVNDILGDHNVDKQMSDSRGDVSIRAQEPLLARLACSR</sequence>
<evidence type="ECO:0000256" key="8">
    <source>
        <dbReference type="ARBA" id="ARBA00048731"/>
    </source>
</evidence>
<proteinExistence type="inferred from homology"/>
<dbReference type="InterPro" id="IPR045865">
    <property type="entry name" value="ACT-like_dom_sf"/>
</dbReference>
<keyword evidence="5 9" id="KW-0560">Oxidoreductase</keyword>
<evidence type="ECO:0000256" key="1">
    <source>
        <dbReference type="ARBA" id="ARBA00005216"/>
    </source>
</evidence>
<dbReference type="InterPro" id="IPR036291">
    <property type="entry name" value="NAD(P)-bd_dom_sf"/>
</dbReference>
<dbReference type="FunFam" id="3.40.50.720:FF:000041">
    <property type="entry name" value="D-3-phosphoglycerate dehydrogenase"/>
    <property type="match status" value="1"/>
</dbReference>
<dbReference type="Gene3D" id="3.40.50.720">
    <property type="entry name" value="NAD(P)-binding Rossmann-like Domain"/>
    <property type="match status" value="3"/>
</dbReference>
<dbReference type="Pfam" id="PF02826">
    <property type="entry name" value="2-Hacid_dh_C"/>
    <property type="match status" value="2"/>
</dbReference>
<dbReference type="PROSITE" id="PS00670">
    <property type="entry name" value="D_2_HYDROXYACID_DH_2"/>
    <property type="match status" value="1"/>
</dbReference>
<evidence type="ECO:0000259" key="11">
    <source>
        <dbReference type="PROSITE" id="PS51671"/>
    </source>
</evidence>
<name>A0A292PN65_9PEZI</name>
<dbReference type="CDD" id="cd12176">
    <property type="entry name" value="PGDH_3"/>
    <property type="match status" value="1"/>
</dbReference>
<dbReference type="AlphaFoldDB" id="A0A292PN65"/>
<organism evidence="12 13">
    <name type="scientific">Tuber aestivum</name>
    <name type="common">summer truffle</name>
    <dbReference type="NCBI Taxonomy" id="59557"/>
    <lineage>
        <taxon>Eukaryota</taxon>
        <taxon>Fungi</taxon>
        <taxon>Dikarya</taxon>
        <taxon>Ascomycota</taxon>
        <taxon>Pezizomycotina</taxon>
        <taxon>Pezizomycetes</taxon>
        <taxon>Pezizales</taxon>
        <taxon>Tuberaceae</taxon>
        <taxon>Tuber</taxon>
    </lineage>
</organism>
<evidence type="ECO:0000256" key="7">
    <source>
        <dbReference type="ARBA" id="ARBA00023299"/>
    </source>
</evidence>
<dbReference type="PROSITE" id="PS00065">
    <property type="entry name" value="D_2_HYDROXYACID_DH_1"/>
    <property type="match status" value="1"/>
</dbReference>
<dbReference type="Proteomes" id="UP001412239">
    <property type="component" value="Unassembled WGS sequence"/>
</dbReference>
<feature type="domain" description="ACT" evidence="11">
    <location>
        <begin position="422"/>
        <end position="473"/>
    </location>
</feature>
<dbReference type="EC" id="1.1.1.95" evidence="3"/>
<dbReference type="PANTHER" id="PTHR42789">
    <property type="entry name" value="D-ISOMER SPECIFIC 2-HYDROXYACID DEHYDROGENASE FAMILY PROTEIN (AFU_ORTHOLOGUE AFUA_6G10090)"/>
    <property type="match status" value="1"/>
</dbReference>
<dbReference type="PANTHER" id="PTHR42789:SF1">
    <property type="entry name" value="D-ISOMER SPECIFIC 2-HYDROXYACID DEHYDROGENASE FAMILY PROTEIN (AFU_ORTHOLOGUE AFUA_6G10090)"/>
    <property type="match status" value="1"/>
</dbReference>
<dbReference type="GO" id="GO:0004617">
    <property type="term" value="F:phosphoglycerate dehydrogenase activity"/>
    <property type="evidence" value="ECO:0007669"/>
    <property type="project" value="UniProtKB-EC"/>
</dbReference>
<dbReference type="InterPro" id="IPR006139">
    <property type="entry name" value="D-isomer_2_OHA_DH_cat_dom"/>
</dbReference>
<dbReference type="GO" id="GO:0051287">
    <property type="term" value="F:NAD binding"/>
    <property type="evidence" value="ECO:0007669"/>
    <property type="project" value="InterPro"/>
</dbReference>
<evidence type="ECO:0000256" key="5">
    <source>
        <dbReference type="ARBA" id="ARBA00023002"/>
    </source>
</evidence>
<dbReference type="PROSITE" id="PS51671">
    <property type="entry name" value="ACT"/>
    <property type="match status" value="1"/>
</dbReference>
<evidence type="ECO:0000256" key="6">
    <source>
        <dbReference type="ARBA" id="ARBA00023027"/>
    </source>
</evidence>
<evidence type="ECO:0000256" key="2">
    <source>
        <dbReference type="ARBA" id="ARBA00005854"/>
    </source>
</evidence>
<keyword evidence="6" id="KW-0520">NAD</keyword>
<comment type="similarity">
    <text evidence="2 9">Belongs to the D-isomer specific 2-hydroxyacid dehydrogenase family.</text>
</comment>
<dbReference type="SUPFAM" id="SSF52283">
    <property type="entry name" value="Formate/glycerate dehydrogenase catalytic domain-like"/>
    <property type="match status" value="1"/>
</dbReference>
<keyword evidence="7" id="KW-0718">Serine biosynthesis</keyword>
<comment type="pathway">
    <text evidence="1">Amino-acid biosynthesis; L-serine biosynthesis; L-serine from 3-phospho-D-glycerate: step 1/3.</text>
</comment>
<dbReference type="InterPro" id="IPR029752">
    <property type="entry name" value="D-isomer_DH_CS1"/>
</dbReference>
<evidence type="ECO:0000313" key="13">
    <source>
        <dbReference type="Proteomes" id="UP001412239"/>
    </source>
</evidence>
<dbReference type="SUPFAM" id="SSF51735">
    <property type="entry name" value="NAD(P)-binding Rossmann-fold domains"/>
    <property type="match status" value="2"/>
</dbReference>
<dbReference type="InterPro" id="IPR006140">
    <property type="entry name" value="D-isomer_DH_NAD-bd"/>
</dbReference>
<dbReference type="GO" id="GO:0047545">
    <property type="term" value="F:(S)-2-hydroxyglutarate dehydrogenase activity"/>
    <property type="evidence" value="ECO:0007669"/>
    <property type="project" value="UniProtKB-ARBA"/>
</dbReference>
<reference evidence="12" key="1">
    <citation type="submission" date="2015-10" db="EMBL/GenBank/DDBJ databases">
        <authorList>
            <person name="Regsiter A."/>
            <person name="william w."/>
        </authorList>
    </citation>
    <scope>NUCLEOTIDE SEQUENCE</scope>
    <source>
        <strain evidence="12">Montdore</strain>
    </source>
</reference>
<keyword evidence="13" id="KW-1185">Reference proteome</keyword>
<dbReference type="UniPathway" id="UPA00135">
    <property type="reaction ID" value="UER00196"/>
</dbReference>